<dbReference type="GO" id="GO:0004674">
    <property type="term" value="F:protein serine/threonine kinase activity"/>
    <property type="evidence" value="ECO:0007669"/>
    <property type="project" value="UniProtKB-KW"/>
</dbReference>
<evidence type="ECO:0000256" key="5">
    <source>
        <dbReference type="ARBA" id="ARBA00022543"/>
    </source>
</evidence>
<evidence type="ECO:0000256" key="6">
    <source>
        <dbReference type="ARBA" id="ARBA00022606"/>
    </source>
</evidence>
<keyword evidence="8" id="KW-0547">Nucleotide-binding</keyword>
<dbReference type="Pfam" id="PF13426">
    <property type="entry name" value="PAS_9"/>
    <property type="match status" value="2"/>
</dbReference>
<name>A0A126X2Q6_9CHLO</name>
<dbReference type="PROSITE" id="PS50112">
    <property type="entry name" value="PAS"/>
    <property type="match status" value="2"/>
</dbReference>
<dbReference type="InterPro" id="IPR000014">
    <property type="entry name" value="PAS"/>
</dbReference>
<gene>
    <name evidence="15" type="primary">PHOT</name>
</gene>
<dbReference type="NCBIfam" id="TIGR00229">
    <property type="entry name" value="sensory_box"/>
    <property type="match status" value="2"/>
</dbReference>
<dbReference type="InterPro" id="IPR001610">
    <property type="entry name" value="PAC"/>
</dbReference>
<dbReference type="EC" id="2.7.11.1" evidence="3"/>
<dbReference type="SMART" id="SM00086">
    <property type="entry name" value="PAC"/>
    <property type="match status" value="2"/>
</dbReference>
<dbReference type="InterPro" id="IPR011009">
    <property type="entry name" value="Kinase-like_dom_sf"/>
</dbReference>
<evidence type="ECO:0000256" key="4">
    <source>
        <dbReference type="ARBA" id="ARBA00022527"/>
    </source>
</evidence>
<dbReference type="PROSITE" id="PS50113">
    <property type="entry name" value="PAC"/>
    <property type="match status" value="2"/>
</dbReference>
<dbReference type="CDD" id="cd00130">
    <property type="entry name" value="PAS"/>
    <property type="match status" value="2"/>
</dbReference>
<keyword evidence="9" id="KW-0418">Kinase</keyword>
<reference evidence="14" key="3">
    <citation type="journal article" date="2016" name="Proc. Natl. Acad. Sci. U.S.A.">
        <title>Functional and topological diversity of LOV domain photoreceptors.</title>
        <authorList>
            <person name="Glantz S.T."/>
            <person name="Carpenter E.J."/>
            <person name="Melkonian M."/>
            <person name="Gardner K.H."/>
            <person name="Boyden E.S."/>
            <person name="Wong G.K."/>
            <person name="Chow B.Y."/>
        </authorList>
    </citation>
    <scope>NUCLEOTIDE SEQUENCE</scope>
    <source>
        <strain evidence="14">VFIV_2048700</strain>
    </source>
</reference>
<proteinExistence type="evidence at transcript level"/>
<comment type="cofactor">
    <cofactor evidence="1">
        <name>FMN</name>
        <dbReference type="ChEBI" id="CHEBI:58210"/>
    </cofactor>
</comment>
<dbReference type="EMBL" id="KU701354">
    <property type="protein sequence ID" value="AML78975.1"/>
    <property type="molecule type" value="mRNA"/>
</dbReference>
<evidence type="ECO:0000256" key="1">
    <source>
        <dbReference type="ARBA" id="ARBA00001917"/>
    </source>
</evidence>
<evidence type="ECO:0000256" key="9">
    <source>
        <dbReference type="ARBA" id="ARBA00022777"/>
    </source>
</evidence>
<evidence type="ECO:0000313" key="14">
    <source>
        <dbReference type="EMBL" id="AML78975.1"/>
    </source>
</evidence>
<keyword evidence="6" id="KW-0716">Sensory transduction</keyword>
<dbReference type="GO" id="GO:0005524">
    <property type="term" value="F:ATP binding"/>
    <property type="evidence" value="ECO:0007669"/>
    <property type="project" value="UniProtKB-KW"/>
</dbReference>
<dbReference type="InterPro" id="IPR000700">
    <property type="entry name" value="PAS-assoc_C"/>
</dbReference>
<dbReference type="SMART" id="SM00220">
    <property type="entry name" value="S_TKc"/>
    <property type="match status" value="1"/>
</dbReference>
<feature type="domain" description="PAS" evidence="12">
    <location>
        <begin position="217"/>
        <end position="263"/>
    </location>
</feature>
<dbReference type="Gene3D" id="1.10.510.10">
    <property type="entry name" value="Transferase(Phosphotransferase) domain 1"/>
    <property type="match status" value="1"/>
</dbReference>
<sequence>MADPNVQPVPAPATQLTKVLVGLRHTFVVADATLPDLPLVYASDGFYQMTGYGPDEVLGHNCRFLQGEGTDPKEVAKVRAAIKNGEPVSVRLLNYRKDGTPFWNLLTMTPIKTPDGRVSKIVGVQVDVTSKTEGKAAAEAKGVPLLVKYDARLRENVAKKIVEDVTTAVQTAETGEDKVKAQAPKAFPRVAMDLATTVERIQQNFCICDPTLPDCPIVFASDAFLELTEYTREEVLGRNCRFLQGPATDKHTIDEIRQAIRMGSECTVRVLNYTKTGRPFWNMFTLAPMCDQDGTIRFFIGVQVDVTAQSGQPGMDVPQWSRTKSQEVQTAKQGHQAATAISAALQTMGWPANPWASIQGVVARQKPHKRGDRAFQALRELQEREGKLKLLHFRRIKQLGTGDVGNVDLVQLQGTEFRFAMKTLDKLEMQERNKVQRVLTEEGILSHVDHPFLATLYCTIQTDTHLHFVMEFCDGGELYGLLNSQPKKRLKEAHVQFYAAEVLLALQYLHLLGYIYRDLKPENILLQASGHVLLTDFDLSYAQGVTDVSLEKVVKRSRTGKVVRRGAGIENYTLVAEPEARANSFVGTEEYLAPEVINASGHGSQVDWWSFGILIYELVYGFTPFRGSRRDETFENILKRELTFPLKPEISPECKSLISALLVKDPTMRLGYKYGAEEIKKHPFFAGIVWPLLRHRAPPYVVENQLPVGVPHANQHFDDY</sequence>
<comment type="similarity">
    <text evidence="2">Belongs to the protein kinase superfamily. AGC Ser/Thr protein kinase family.</text>
</comment>
<dbReference type="InterPro" id="IPR035965">
    <property type="entry name" value="PAS-like_dom_sf"/>
</dbReference>
<evidence type="ECO:0000256" key="8">
    <source>
        <dbReference type="ARBA" id="ARBA00022741"/>
    </source>
</evidence>
<evidence type="ECO:0000256" key="10">
    <source>
        <dbReference type="ARBA" id="ARBA00022840"/>
    </source>
</evidence>
<dbReference type="Gene3D" id="3.30.450.20">
    <property type="entry name" value="PAS domain"/>
    <property type="match status" value="2"/>
</dbReference>
<reference evidence="15" key="2">
    <citation type="submission" date="2015-07" db="EMBL/GenBank/DDBJ databases">
        <authorList>
            <person name="Noorani M."/>
        </authorList>
    </citation>
    <scope>NUCLEOTIDE SEQUENCE</scope>
</reference>
<dbReference type="InterPro" id="IPR000719">
    <property type="entry name" value="Prot_kinase_dom"/>
</dbReference>
<keyword evidence="10" id="KW-0067">ATP-binding</keyword>
<feature type="domain" description="Protein kinase" evidence="11">
    <location>
        <begin position="393"/>
        <end position="685"/>
    </location>
</feature>
<feature type="domain" description="PAC" evidence="13">
    <location>
        <begin position="264"/>
        <end position="318"/>
    </location>
</feature>
<dbReference type="PANTHER" id="PTHR45637">
    <property type="entry name" value="FLIPPASE KINASE 1-RELATED"/>
    <property type="match status" value="1"/>
</dbReference>
<keyword evidence="7" id="KW-0808">Transferase</keyword>
<evidence type="ECO:0000259" key="12">
    <source>
        <dbReference type="PROSITE" id="PS50112"/>
    </source>
</evidence>
<evidence type="ECO:0000256" key="7">
    <source>
        <dbReference type="ARBA" id="ARBA00022679"/>
    </source>
</evidence>
<accession>A0A126X2Q6</accession>
<dbReference type="PROSITE" id="PS50011">
    <property type="entry name" value="PROTEIN_KINASE_DOM"/>
    <property type="match status" value="1"/>
</dbReference>
<dbReference type="InterPro" id="IPR008271">
    <property type="entry name" value="Ser/Thr_kinase_AS"/>
</dbReference>
<keyword evidence="5" id="KW-0600">Photoreceptor protein</keyword>
<feature type="domain" description="PAC" evidence="13">
    <location>
        <begin position="86"/>
        <end position="140"/>
    </location>
</feature>
<evidence type="ECO:0000256" key="2">
    <source>
        <dbReference type="ARBA" id="ARBA00009903"/>
    </source>
</evidence>
<keyword evidence="5" id="KW-0675">Receptor</keyword>
<dbReference type="SUPFAM" id="SSF56112">
    <property type="entry name" value="Protein kinase-like (PK-like)"/>
    <property type="match status" value="1"/>
</dbReference>
<keyword evidence="5" id="KW-0157">Chromophore</keyword>
<dbReference type="AlphaFoldDB" id="A0A126X2Q6"/>
<reference evidence="15" key="1">
    <citation type="journal article" date="2015" name="Front. Plant Sci.">
        <title>The origin and evolution of phototropins.</title>
        <authorList>
            <person name="Li F.W."/>
            <person name="Rothfels C.J."/>
            <person name="Melkonian M."/>
            <person name="Villarreal J.C."/>
            <person name="Stevenson D.W."/>
            <person name="Graham S.W."/>
            <person name="Wong G.K."/>
            <person name="Mathews S."/>
            <person name="Pryer K.M."/>
        </authorList>
    </citation>
    <scope>NUCLEOTIDE SEQUENCE</scope>
</reference>
<dbReference type="SMART" id="SM00091">
    <property type="entry name" value="PAS"/>
    <property type="match status" value="2"/>
</dbReference>
<dbReference type="GO" id="GO:0009882">
    <property type="term" value="F:blue light photoreceptor activity"/>
    <property type="evidence" value="ECO:0007669"/>
    <property type="project" value="UniProtKB-ARBA"/>
</dbReference>
<dbReference type="Pfam" id="PF00069">
    <property type="entry name" value="Pkinase"/>
    <property type="match status" value="1"/>
</dbReference>
<dbReference type="SUPFAM" id="SSF55785">
    <property type="entry name" value="PYP-like sensor domain (PAS domain)"/>
    <property type="match status" value="2"/>
</dbReference>
<evidence type="ECO:0000259" key="13">
    <source>
        <dbReference type="PROSITE" id="PS50113"/>
    </source>
</evidence>
<evidence type="ECO:0000256" key="3">
    <source>
        <dbReference type="ARBA" id="ARBA00012513"/>
    </source>
</evidence>
<dbReference type="Gene3D" id="3.30.200.20">
    <property type="entry name" value="Phosphorylase Kinase, domain 1"/>
    <property type="match status" value="1"/>
</dbReference>
<dbReference type="PROSITE" id="PS00108">
    <property type="entry name" value="PROTEIN_KINASE_ST"/>
    <property type="match status" value="1"/>
</dbReference>
<feature type="domain" description="PAS" evidence="12">
    <location>
        <begin position="12"/>
        <end position="85"/>
    </location>
</feature>
<dbReference type="CDD" id="cd05574">
    <property type="entry name" value="STKc_phototropin_like"/>
    <property type="match status" value="1"/>
</dbReference>
<dbReference type="EMBL" id="KT321737">
    <property type="protein sequence ID" value="ANC96862.1"/>
    <property type="molecule type" value="mRNA"/>
</dbReference>
<protein>
    <recommendedName>
        <fullName evidence="3">non-specific serine/threonine protein kinase</fullName>
        <ecNumber evidence="3">2.7.11.1</ecNumber>
    </recommendedName>
</protein>
<evidence type="ECO:0000313" key="15">
    <source>
        <dbReference type="EMBL" id="ANC96862.1"/>
    </source>
</evidence>
<organism evidence="14">
    <name type="scientific">Fritschiella tuberosa</name>
    <dbReference type="NCBI Taxonomy" id="56004"/>
    <lineage>
        <taxon>Eukaryota</taxon>
        <taxon>Viridiplantae</taxon>
        <taxon>Chlorophyta</taxon>
        <taxon>core chlorophytes</taxon>
        <taxon>Chlorophyceae</taxon>
        <taxon>OCC clade</taxon>
        <taxon>Chaetophorales</taxon>
        <taxon>Fritschiellaceae</taxon>
        <taxon>Fritschiella</taxon>
    </lineage>
</organism>
<keyword evidence="4" id="KW-0723">Serine/threonine-protein kinase</keyword>
<evidence type="ECO:0000259" key="11">
    <source>
        <dbReference type="PROSITE" id="PS50011"/>
    </source>
</evidence>